<feature type="chain" id="PRO_5024460186" description="Pentapeptide MXKDX repeat protein" evidence="2">
    <location>
        <begin position="24"/>
        <end position="102"/>
    </location>
</feature>
<keyword evidence="2" id="KW-0732">Signal</keyword>
<protein>
    <recommendedName>
        <fullName evidence="5">Pentapeptide MXKDX repeat protein</fullName>
    </recommendedName>
</protein>
<feature type="signal peptide" evidence="2">
    <location>
        <begin position="1"/>
        <end position="23"/>
    </location>
</feature>
<dbReference type="Proteomes" id="UP000324797">
    <property type="component" value="Unassembled WGS sequence"/>
</dbReference>
<gene>
    <name evidence="3" type="ORF">FXV83_38900</name>
</gene>
<reference evidence="3 4" key="1">
    <citation type="submission" date="2019-08" db="EMBL/GenBank/DDBJ databases">
        <title>Bradyrhizobium hipponensis sp. nov., a rhizobium isolated from a Lupinus angustifolius root nodule in Tunisia.</title>
        <authorList>
            <person name="Off K."/>
            <person name="Rejili M."/>
            <person name="Mars M."/>
            <person name="Brachmann A."/>
            <person name="Marin M."/>
        </authorList>
    </citation>
    <scope>NUCLEOTIDE SEQUENCE [LARGE SCALE GENOMIC DNA]</scope>
    <source>
        <strain evidence="4">aSej3</strain>
    </source>
</reference>
<evidence type="ECO:0008006" key="5">
    <source>
        <dbReference type="Google" id="ProtNLM"/>
    </source>
</evidence>
<evidence type="ECO:0000313" key="3">
    <source>
        <dbReference type="EMBL" id="TYO61315.1"/>
    </source>
</evidence>
<comment type="caution">
    <text evidence="3">The sequence shown here is derived from an EMBL/GenBank/DDBJ whole genome shotgun (WGS) entry which is preliminary data.</text>
</comment>
<feature type="region of interest" description="Disordered" evidence="1">
    <location>
        <begin position="26"/>
        <end position="102"/>
    </location>
</feature>
<feature type="compositionally biased region" description="Low complexity" evidence="1">
    <location>
        <begin position="66"/>
        <end position="85"/>
    </location>
</feature>
<dbReference type="RefSeq" id="WP_148745309.1">
    <property type="nucleotide sequence ID" value="NZ_VSTH01000190.1"/>
</dbReference>
<proteinExistence type="predicted"/>
<dbReference type="AlphaFoldDB" id="A0A5S4YDH2"/>
<evidence type="ECO:0000256" key="2">
    <source>
        <dbReference type="SAM" id="SignalP"/>
    </source>
</evidence>
<name>A0A5S4YDH2_9BRAD</name>
<dbReference type="EMBL" id="VSTH01000190">
    <property type="protein sequence ID" value="TYO61315.1"/>
    <property type="molecule type" value="Genomic_DNA"/>
</dbReference>
<evidence type="ECO:0000256" key="1">
    <source>
        <dbReference type="SAM" id="MobiDB-lite"/>
    </source>
</evidence>
<organism evidence="3 4">
    <name type="scientific">Bradyrhizobium hipponense</name>
    <dbReference type="NCBI Taxonomy" id="2605638"/>
    <lineage>
        <taxon>Bacteria</taxon>
        <taxon>Pseudomonadati</taxon>
        <taxon>Pseudomonadota</taxon>
        <taxon>Alphaproteobacteria</taxon>
        <taxon>Hyphomicrobiales</taxon>
        <taxon>Nitrobacteraceae</taxon>
        <taxon>Bradyrhizobium</taxon>
    </lineage>
</organism>
<keyword evidence="4" id="KW-1185">Reference proteome</keyword>
<evidence type="ECO:0000313" key="4">
    <source>
        <dbReference type="Proteomes" id="UP000324797"/>
    </source>
</evidence>
<sequence>MKLVKTSVIACALSALLAGPVLAQGVSSDTKARGGVQSKGVQGGAAAGDDEEMNAQPGAAGEKMGMKSTKGTKGSAGTTGSATHKGTADDTTSGGAAPGKRY</sequence>
<accession>A0A5S4YDH2</accession>